<reference evidence="10 11" key="1">
    <citation type="journal article" date="2018" name="Cell">
        <title>The Chara Genome: Secondary Complexity and Implications for Plant Terrestrialization.</title>
        <authorList>
            <person name="Nishiyama T."/>
            <person name="Sakayama H."/>
            <person name="Vries J.D."/>
            <person name="Buschmann H."/>
            <person name="Saint-Marcoux D."/>
            <person name="Ullrich K.K."/>
            <person name="Haas F.B."/>
            <person name="Vanderstraeten L."/>
            <person name="Becker D."/>
            <person name="Lang D."/>
            <person name="Vosolsobe S."/>
            <person name="Rombauts S."/>
            <person name="Wilhelmsson P.K.I."/>
            <person name="Janitza P."/>
            <person name="Kern R."/>
            <person name="Heyl A."/>
            <person name="Rumpler F."/>
            <person name="Villalobos L.I.A.C."/>
            <person name="Clay J.M."/>
            <person name="Skokan R."/>
            <person name="Toyoda A."/>
            <person name="Suzuki Y."/>
            <person name="Kagoshima H."/>
            <person name="Schijlen E."/>
            <person name="Tajeshwar N."/>
            <person name="Catarino B."/>
            <person name="Hetherington A.J."/>
            <person name="Saltykova A."/>
            <person name="Bonnot C."/>
            <person name="Breuninger H."/>
            <person name="Symeonidi A."/>
            <person name="Radhakrishnan G.V."/>
            <person name="Van Nieuwerburgh F."/>
            <person name="Deforce D."/>
            <person name="Chang C."/>
            <person name="Karol K.G."/>
            <person name="Hedrich R."/>
            <person name="Ulvskov P."/>
            <person name="Glockner G."/>
            <person name="Delwiche C.F."/>
            <person name="Petrasek J."/>
            <person name="Van de Peer Y."/>
            <person name="Friml J."/>
            <person name="Beilby M."/>
            <person name="Dolan L."/>
            <person name="Kohara Y."/>
            <person name="Sugano S."/>
            <person name="Fujiyama A."/>
            <person name="Delaux P.-M."/>
            <person name="Quint M."/>
            <person name="TheiBen G."/>
            <person name="Hagemann M."/>
            <person name="Harholt J."/>
            <person name="Dunand C."/>
            <person name="Zachgo S."/>
            <person name="Langdale J."/>
            <person name="Maumus F."/>
            <person name="Straeten D.V.D."/>
            <person name="Gould S.B."/>
            <person name="Rensing S.A."/>
        </authorList>
    </citation>
    <scope>NUCLEOTIDE SEQUENCE [LARGE SCALE GENOMIC DNA]</scope>
    <source>
        <strain evidence="10 11">S276</strain>
    </source>
</reference>
<comment type="caution">
    <text evidence="10">The sequence shown here is derived from an EMBL/GenBank/DDBJ whole genome shotgun (WGS) entry which is preliminary data.</text>
</comment>
<keyword evidence="4" id="KW-0547">Nucleotide-binding</keyword>
<dbReference type="PROSITE" id="PS50011">
    <property type="entry name" value="PROTEIN_KINASE_DOM"/>
    <property type="match status" value="1"/>
</dbReference>
<dbReference type="STRING" id="69332.A0A388KPB6"/>
<evidence type="ECO:0000256" key="3">
    <source>
        <dbReference type="ARBA" id="ARBA00022692"/>
    </source>
</evidence>
<organism evidence="10 11">
    <name type="scientific">Chara braunii</name>
    <name type="common">Braun's stonewort</name>
    <dbReference type="NCBI Taxonomy" id="69332"/>
    <lineage>
        <taxon>Eukaryota</taxon>
        <taxon>Viridiplantae</taxon>
        <taxon>Streptophyta</taxon>
        <taxon>Charophyceae</taxon>
        <taxon>Charales</taxon>
        <taxon>Characeae</taxon>
        <taxon>Chara</taxon>
    </lineage>
</organism>
<evidence type="ECO:0000313" key="10">
    <source>
        <dbReference type="EMBL" id="GBG71848.1"/>
    </source>
</evidence>
<comment type="subcellular location">
    <subcellularLocation>
        <location evidence="1">Cell membrane</location>
        <topology evidence="1">Single-pass membrane protein</topology>
    </subcellularLocation>
</comment>
<evidence type="ECO:0000313" key="11">
    <source>
        <dbReference type="Proteomes" id="UP000265515"/>
    </source>
</evidence>
<dbReference type="InterPro" id="IPR000719">
    <property type="entry name" value="Prot_kinase_dom"/>
</dbReference>
<evidence type="ECO:0000259" key="9">
    <source>
        <dbReference type="PROSITE" id="PS50011"/>
    </source>
</evidence>
<evidence type="ECO:0000256" key="1">
    <source>
        <dbReference type="ARBA" id="ARBA00004162"/>
    </source>
</evidence>
<dbReference type="GO" id="GO:0005524">
    <property type="term" value="F:ATP binding"/>
    <property type="evidence" value="ECO:0007669"/>
    <property type="project" value="UniProtKB-KW"/>
</dbReference>
<keyword evidence="2" id="KW-0808">Transferase</keyword>
<feature type="domain" description="Protein kinase" evidence="9">
    <location>
        <begin position="52"/>
        <end position="405"/>
    </location>
</feature>
<sequence length="463" mass="52332">MLLPNDVQDRKEKDPVEVWVFEAAEPGQAQDSDSDSGLPLASELQERRIFNRKRGDDKGEGEKEIVIDSQDAKSCERTTEASVTEKQLSYEQLQKATSNFSHSTMVVKHDMQIVHLAKLPRGKAAVIEQFTLKIDTKEEVGVEEIHARIAPICRLEHPNIIEVLGYCYASKVLLIAFDHLPNGTLEQHLYGRRTSSKGAEESLPGLNWEQRMKVALGSARGMEYLHHGTSKPIVHGQFHARNIFLDDHFNVKVGGFGLPWLSSSASFRRPQDGKELDEPLLELPSPDGACVSSKQLEEESPEPTMESDVYDYGVVLLQLITGQKPIDPTRPDGQQSLVEWVTPLLSEDLEKFSCVIDPSLDGIYSRKAMAKMACLAKRCLSQDPQERPSLRDIVAEVVDCHHRKFPSHILERPDIFSFLETTNHCSRLCRVFFKTWSLQETKSDRREAETDSERIFRSWIAVA</sequence>
<evidence type="ECO:0000256" key="2">
    <source>
        <dbReference type="ARBA" id="ARBA00022679"/>
    </source>
</evidence>
<feature type="region of interest" description="Disordered" evidence="8">
    <location>
        <begin position="22"/>
        <end position="65"/>
    </location>
</feature>
<protein>
    <recommendedName>
        <fullName evidence="9">Protein kinase domain-containing protein</fullName>
    </recommendedName>
</protein>
<dbReference type="InterPro" id="IPR001245">
    <property type="entry name" value="Ser-Thr/Tyr_kinase_cat_dom"/>
</dbReference>
<dbReference type="EMBL" id="BFEA01000154">
    <property type="protein sequence ID" value="GBG71848.1"/>
    <property type="molecule type" value="Genomic_DNA"/>
</dbReference>
<proteinExistence type="predicted"/>
<accession>A0A388KPB6</accession>
<dbReference type="SUPFAM" id="SSF56112">
    <property type="entry name" value="Protein kinase-like (PK-like)"/>
    <property type="match status" value="1"/>
</dbReference>
<dbReference type="AlphaFoldDB" id="A0A388KPB6"/>
<dbReference type="Gene3D" id="1.10.510.10">
    <property type="entry name" value="Transferase(Phosphotransferase) domain 1"/>
    <property type="match status" value="1"/>
</dbReference>
<dbReference type="Gramene" id="GBG71848">
    <property type="protein sequence ID" value="GBG71848"/>
    <property type="gene ID" value="CBR_g10787"/>
</dbReference>
<evidence type="ECO:0000256" key="5">
    <source>
        <dbReference type="ARBA" id="ARBA00022840"/>
    </source>
</evidence>
<feature type="compositionally biased region" description="Basic and acidic residues" evidence="8">
    <location>
        <begin position="44"/>
        <end position="65"/>
    </location>
</feature>
<name>A0A388KPB6_CHABU</name>
<keyword evidence="11" id="KW-1185">Reference proteome</keyword>
<dbReference type="Gene3D" id="3.30.200.20">
    <property type="entry name" value="Phosphorylase Kinase, domain 1"/>
    <property type="match status" value="1"/>
</dbReference>
<keyword evidence="6" id="KW-1133">Transmembrane helix</keyword>
<keyword evidence="3" id="KW-0812">Transmembrane</keyword>
<dbReference type="InterPro" id="IPR047117">
    <property type="entry name" value="PERK1-13-like"/>
</dbReference>
<keyword evidence="5" id="KW-0067">ATP-binding</keyword>
<dbReference type="Proteomes" id="UP000265515">
    <property type="component" value="Unassembled WGS sequence"/>
</dbReference>
<evidence type="ECO:0000256" key="6">
    <source>
        <dbReference type="ARBA" id="ARBA00022989"/>
    </source>
</evidence>
<dbReference type="GO" id="GO:0004672">
    <property type="term" value="F:protein kinase activity"/>
    <property type="evidence" value="ECO:0007669"/>
    <property type="project" value="InterPro"/>
</dbReference>
<evidence type="ECO:0000256" key="8">
    <source>
        <dbReference type="SAM" id="MobiDB-lite"/>
    </source>
</evidence>
<dbReference type="GO" id="GO:0005886">
    <property type="term" value="C:plasma membrane"/>
    <property type="evidence" value="ECO:0007669"/>
    <property type="project" value="UniProtKB-SubCell"/>
</dbReference>
<dbReference type="OrthoDB" id="4062651at2759"/>
<keyword evidence="7" id="KW-0472">Membrane</keyword>
<evidence type="ECO:0000256" key="7">
    <source>
        <dbReference type="ARBA" id="ARBA00023136"/>
    </source>
</evidence>
<dbReference type="InterPro" id="IPR011009">
    <property type="entry name" value="Kinase-like_dom_sf"/>
</dbReference>
<gene>
    <name evidence="10" type="ORF">CBR_g10787</name>
</gene>
<dbReference type="PANTHER" id="PTHR47982">
    <property type="entry name" value="PROLINE-RICH RECEPTOR-LIKE PROTEIN KINASE PERK4"/>
    <property type="match status" value="1"/>
</dbReference>
<dbReference type="Pfam" id="PF07714">
    <property type="entry name" value="PK_Tyr_Ser-Thr"/>
    <property type="match status" value="1"/>
</dbReference>
<evidence type="ECO:0000256" key="4">
    <source>
        <dbReference type="ARBA" id="ARBA00022741"/>
    </source>
</evidence>